<dbReference type="InterPro" id="IPR036259">
    <property type="entry name" value="MFS_trans_sf"/>
</dbReference>
<name>A0ABR3HAD9_LOXSC</name>
<feature type="transmembrane region" description="Helical" evidence="6">
    <location>
        <begin position="332"/>
        <end position="353"/>
    </location>
</feature>
<feature type="transmembrane region" description="Helical" evidence="6">
    <location>
        <begin position="116"/>
        <end position="138"/>
    </location>
</feature>
<dbReference type="PRINTS" id="PR00171">
    <property type="entry name" value="SUGRTRNSPORT"/>
</dbReference>
<feature type="transmembrane region" description="Helical" evidence="6">
    <location>
        <begin position="62"/>
        <end position="84"/>
    </location>
</feature>
<evidence type="ECO:0000259" key="7">
    <source>
        <dbReference type="PROSITE" id="PS50850"/>
    </source>
</evidence>
<keyword evidence="2 6" id="KW-0812">Transmembrane</keyword>
<comment type="subcellular location">
    <subcellularLocation>
        <location evidence="1">Membrane</location>
        <topology evidence="1">Multi-pass membrane protein</topology>
    </subcellularLocation>
</comment>
<comment type="caution">
    <text evidence="8">The sequence shown here is derived from an EMBL/GenBank/DDBJ whole genome shotgun (WGS) entry which is preliminary data.</text>
</comment>
<keyword evidence="3 6" id="KW-1133">Transmembrane helix</keyword>
<feature type="transmembrane region" description="Helical" evidence="6">
    <location>
        <begin position="422"/>
        <end position="446"/>
    </location>
</feature>
<feature type="transmembrane region" description="Helical" evidence="6">
    <location>
        <begin position="300"/>
        <end position="320"/>
    </location>
</feature>
<feature type="transmembrane region" description="Helical" evidence="6">
    <location>
        <begin position="20"/>
        <end position="42"/>
    </location>
</feature>
<reference evidence="8 9" key="1">
    <citation type="submission" date="2024-06" db="EMBL/GenBank/DDBJ databases">
        <title>A chromosome-level genome assembly of beet webworm, Loxostege sticticalis.</title>
        <authorList>
            <person name="Zhang Y."/>
        </authorList>
    </citation>
    <scope>NUCLEOTIDE SEQUENCE [LARGE SCALE GENOMIC DNA]</scope>
    <source>
        <strain evidence="8">AQ026</strain>
        <tissue evidence="8">Whole body</tissue>
    </source>
</reference>
<dbReference type="InterPro" id="IPR005829">
    <property type="entry name" value="Sugar_transporter_CS"/>
</dbReference>
<feature type="transmembrane region" description="Helical" evidence="6">
    <location>
        <begin position="91"/>
        <end position="110"/>
    </location>
</feature>
<dbReference type="PROSITE" id="PS00216">
    <property type="entry name" value="SUGAR_TRANSPORT_1"/>
    <property type="match status" value="1"/>
</dbReference>
<keyword evidence="4 6" id="KW-0472">Membrane</keyword>
<keyword evidence="5" id="KW-0325">Glycoprotein</keyword>
<dbReference type="PROSITE" id="PS50850">
    <property type="entry name" value="MFS"/>
    <property type="match status" value="1"/>
</dbReference>
<evidence type="ECO:0000256" key="1">
    <source>
        <dbReference type="ARBA" id="ARBA00004141"/>
    </source>
</evidence>
<dbReference type="InterPro" id="IPR003663">
    <property type="entry name" value="Sugar/inositol_transpt"/>
</dbReference>
<evidence type="ECO:0000256" key="4">
    <source>
        <dbReference type="ARBA" id="ARBA00023136"/>
    </source>
</evidence>
<evidence type="ECO:0000313" key="9">
    <source>
        <dbReference type="Proteomes" id="UP001549920"/>
    </source>
</evidence>
<gene>
    <name evidence="8" type="ORF">ABMA27_009243</name>
</gene>
<evidence type="ECO:0000256" key="2">
    <source>
        <dbReference type="ARBA" id="ARBA00022692"/>
    </source>
</evidence>
<dbReference type="InterPro" id="IPR050549">
    <property type="entry name" value="MFS_Trehalose_Transporter"/>
</dbReference>
<feature type="domain" description="Major facilitator superfamily (MFS) profile" evidence="7">
    <location>
        <begin position="21"/>
        <end position="450"/>
    </location>
</feature>
<feature type="transmembrane region" description="Helical" evidence="6">
    <location>
        <begin position="150"/>
        <end position="171"/>
    </location>
</feature>
<dbReference type="EMBL" id="JBEUOH010000023">
    <property type="protein sequence ID" value="KAL0861767.1"/>
    <property type="molecule type" value="Genomic_DNA"/>
</dbReference>
<keyword evidence="9" id="KW-1185">Reference proteome</keyword>
<organism evidence="8 9">
    <name type="scientific">Loxostege sticticalis</name>
    <name type="common">Beet webworm moth</name>
    <dbReference type="NCBI Taxonomy" id="481309"/>
    <lineage>
        <taxon>Eukaryota</taxon>
        <taxon>Metazoa</taxon>
        <taxon>Ecdysozoa</taxon>
        <taxon>Arthropoda</taxon>
        <taxon>Hexapoda</taxon>
        <taxon>Insecta</taxon>
        <taxon>Pterygota</taxon>
        <taxon>Neoptera</taxon>
        <taxon>Endopterygota</taxon>
        <taxon>Lepidoptera</taxon>
        <taxon>Glossata</taxon>
        <taxon>Ditrysia</taxon>
        <taxon>Pyraloidea</taxon>
        <taxon>Crambidae</taxon>
        <taxon>Pyraustinae</taxon>
        <taxon>Loxostege</taxon>
    </lineage>
</organism>
<accession>A0ABR3HAD9</accession>
<proteinExistence type="predicted"/>
<dbReference type="PANTHER" id="PTHR48021">
    <property type="match status" value="1"/>
</dbReference>
<dbReference type="Gene3D" id="1.20.1250.20">
    <property type="entry name" value="MFS general substrate transporter like domains"/>
    <property type="match status" value="1"/>
</dbReference>
<dbReference type="Proteomes" id="UP001549920">
    <property type="component" value="Unassembled WGS sequence"/>
</dbReference>
<dbReference type="Pfam" id="PF00083">
    <property type="entry name" value="Sugar_tr"/>
    <property type="match status" value="1"/>
</dbReference>
<feature type="transmembrane region" description="Helical" evidence="6">
    <location>
        <begin position="263"/>
        <end position="288"/>
    </location>
</feature>
<sequence length="464" mass="50417">MGFKQECESAKVGHTYVQWFYAVLASTTLLTYGMQAGWVSPMTKVLTSEASPLGGPLSDSDLSWVGSSMPLTATFCVILYAYIADAFGRKFGVIAIAAPQAICWALKLTATNSTMLTIARVFGGIAAGGCFNVVPMYIKEICQDDIRGAVVSMALLMQNFGILAMYAIGSYLDYHTVIWMVAGIPIVTLVVMMFAPESPAFLVKREKFEEAAKTAALLRGLEVDDKVVQHEMDVMQNEEKHYANLPKINFLNIFKNKAWRCGFIYIVVMMTAQAFNGSFTIMTYATTILSGSGVDANPELQALIVPVLMICGSLVSMVCVERFGRKKLLVGTYLLTSAAMICLATTQLLRSLGGSPPSWIPVMAIAAIVWAFAAGVTPMAYVIMSEMFSFQVRSKLIGIIVTYAWLLCSGQLAIFAPISNAFGMHTLFFMFAAVNLFGAVATLVIIPETKGKSVEEIENILEGK</sequence>
<feature type="transmembrane region" description="Helical" evidence="6">
    <location>
        <begin position="177"/>
        <end position="195"/>
    </location>
</feature>
<feature type="transmembrane region" description="Helical" evidence="6">
    <location>
        <begin position="359"/>
        <end position="384"/>
    </location>
</feature>
<dbReference type="InterPro" id="IPR005828">
    <property type="entry name" value="MFS_sugar_transport-like"/>
</dbReference>
<feature type="transmembrane region" description="Helical" evidence="6">
    <location>
        <begin position="396"/>
        <end position="416"/>
    </location>
</feature>
<evidence type="ECO:0000256" key="5">
    <source>
        <dbReference type="ARBA" id="ARBA00023180"/>
    </source>
</evidence>
<dbReference type="PANTHER" id="PTHR48021:SF33">
    <property type="entry name" value="AT22075P-RELATED"/>
    <property type="match status" value="1"/>
</dbReference>
<protein>
    <recommendedName>
        <fullName evidence="7">Major facilitator superfamily (MFS) profile domain-containing protein</fullName>
    </recommendedName>
</protein>
<dbReference type="PROSITE" id="PS00217">
    <property type="entry name" value="SUGAR_TRANSPORT_2"/>
    <property type="match status" value="1"/>
</dbReference>
<dbReference type="SUPFAM" id="SSF103473">
    <property type="entry name" value="MFS general substrate transporter"/>
    <property type="match status" value="1"/>
</dbReference>
<evidence type="ECO:0000256" key="6">
    <source>
        <dbReference type="SAM" id="Phobius"/>
    </source>
</evidence>
<dbReference type="InterPro" id="IPR020846">
    <property type="entry name" value="MFS_dom"/>
</dbReference>
<evidence type="ECO:0000313" key="8">
    <source>
        <dbReference type="EMBL" id="KAL0861767.1"/>
    </source>
</evidence>
<evidence type="ECO:0000256" key="3">
    <source>
        <dbReference type="ARBA" id="ARBA00022989"/>
    </source>
</evidence>